<dbReference type="EMBL" id="JBHSIU010000054">
    <property type="protein sequence ID" value="MFC5003932.1"/>
    <property type="molecule type" value="Genomic_DNA"/>
</dbReference>
<accession>A0ABV9W996</accession>
<dbReference type="Proteomes" id="UP001595912">
    <property type="component" value="Unassembled WGS sequence"/>
</dbReference>
<dbReference type="SUPFAM" id="SSF56112">
    <property type="entry name" value="Protein kinase-like (PK-like)"/>
    <property type="match status" value="1"/>
</dbReference>
<dbReference type="Gene3D" id="3.90.1200.10">
    <property type="match status" value="1"/>
</dbReference>
<keyword evidence="3" id="KW-1185">Reference proteome</keyword>
<protein>
    <submittedName>
        <fullName evidence="2">Phosphotransferase family protein</fullName>
    </submittedName>
</protein>
<reference evidence="3" key="1">
    <citation type="journal article" date="2019" name="Int. J. Syst. Evol. Microbiol.">
        <title>The Global Catalogue of Microorganisms (GCM) 10K type strain sequencing project: providing services to taxonomists for standard genome sequencing and annotation.</title>
        <authorList>
            <consortium name="The Broad Institute Genomics Platform"/>
            <consortium name="The Broad Institute Genome Sequencing Center for Infectious Disease"/>
            <person name="Wu L."/>
            <person name="Ma J."/>
        </authorList>
    </citation>
    <scope>NUCLEOTIDE SEQUENCE [LARGE SCALE GENOMIC DNA]</scope>
    <source>
        <strain evidence="3">CGMCC 4.7152</strain>
    </source>
</reference>
<dbReference type="Pfam" id="PF01636">
    <property type="entry name" value="APH"/>
    <property type="match status" value="1"/>
</dbReference>
<evidence type="ECO:0000259" key="1">
    <source>
        <dbReference type="Pfam" id="PF01636"/>
    </source>
</evidence>
<evidence type="ECO:0000313" key="3">
    <source>
        <dbReference type="Proteomes" id="UP001595912"/>
    </source>
</evidence>
<comment type="caution">
    <text evidence="2">The sequence shown here is derived from an EMBL/GenBank/DDBJ whole genome shotgun (WGS) entry which is preliminary data.</text>
</comment>
<name>A0ABV9W996_9ACTN</name>
<proteinExistence type="predicted"/>
<dbReference type="InterPro" id="IPR002575">
    <property type="entry name" value="Aminoglycoside_PTrfase"/>
</dbReference>
<feature type="domain" description="Aminoglycoside phosphotransferase" evidence="1">
    <location>
        <begin position="97"/>
        <end position="164"/>
    </location>
</feature>
<sequence length="210" mass="22222">MRPGWTNLTVRAGDTVVKRYLGADAPARHAAEVSALTRLPAAIPTPALLRTTTDTVATRHVGGVPGQDLVAGGHAEAVLHACGVLLRRLRAVPVAAPGRVFVHGDFGPHNLLFDPSTFAVAAVVDWEWAHEGAPVEDLAWCEWIIRAHHPAAAGAIGALFDGYGARPPWPLRQAAAVAKCRAMAARPGVNTGRWQRHVAATLGLPDLPLR</sequence>
<evidence type="ECO:0000313" key="2">
    <source>
        <dbReference type="EMBL" id="MFC5003932.1"/>
    </source>
</evidence>
<gene>
    <name evidence="2" type="ORF">ACFPIJ_39675</name>
</gene>
<dbReference type="RefSeq" id="WP_380123330.1">
    <property type="nucleotide sequence ID" value="NZ_JBHSIU010000054.1"/>
</dbReference>
<dbReference type="InterPro" id="IPR011009">
    <property type="entry name" value="Kinase-like_dom_sf"/>
</dbReference>
<organism evidence="2 3">
    <name type="scientific">Dactylosporangium cerinum</name>
    <dbReference type="NCBI Taxonomy" id="1434730"/>
    <lineage>
        <taxon>Bacteria</taxon>
        <taxon>Bacillati</taxon>
        <taxon>Actinomycetota</taxon>
        <taxon>Actinomycetes</taxon>
        <taxon>Micromonosporales</taxon>
        <taxon>Micromonosporaceae</taxon>
        <taxon>Dactylosporangium</taxon>
    </lineage>
</organism>